<feature type="compositionally biased region" description="Polar residues" evidence="1">
    <location>
        <begin position="783"/>
        <end position="795"/>
    </location>
</feature>
<gene>
    <name evidence="5" type="ORF">CGI_10009732</name>
</gene>
<dbReference type="EMBL" id="JH817221">
    <property type="protein sequence ID" value="EKC31502.1"/>
    <property type="molecule type" value="Genomic_DNA"/>
</dbReference>
<dbReference type="InterPro" id="IPR036757">
    <property type="entry name" value="TFR-like_dimer_dom_sf"/>
</dbReference>
<evidence type="ECO:0000256" key="2">
    <source>
        <dbReference type="SAM" id="SignalP"/>
    </source>
</evidence>
<evidence type="ECO:0000259" key="4">
    <source>
        <dbReference type="Pfam" id="PF24784"/>
    </source>
</evidence>
<dbReference type="InterPro" id="IPR008977">
    <property type="entry name" value="PHM/PNGase_F_dom_sf"/>
</dbReference>
<name>K1Q4M2_MAGGI</name>
<dbReference type="Pfam" id="PF01082">
    <property type="entry name" value="Cu2_monooxygen"/>
    <property type="match status" value="1"/>
</dbReference>
<reference evidence="5" key="1">
    <citation type="journal article" date="2012" name="Nature">
        <title>The oyster genome reveals stress adaptation and complexity of shell formation.</title>
        <authorList>
            <person name="Zhang G."/>
            <person name="Fang X."/>
            <person name="Guo X."/>
            <person name="Li L."/>
            <person name="Luo R."/>
            <person name="Xu F."/>
            <person name="Yang P."/>
            <person name="Zhang L."/>
            <person name="Wang X."/>
            <person name="Qi H."/>
            <person name="Xiong Z."/>
            <person name="Que H."/>
            <person name="Xie Y."/>
            <person name="Holland P.W."/>
            <person name="Paps J."/>
            <person name="Zhu Y."/>
            <person name="Wu F."/>
            <person name="Chen Y."/>
            <person name="Wang J."/>
            <person name="Peng C."/>
            <person name="Meng J."/>
            <person name="Yang L."/>
            <person name="Liu J."/>
            <person name="Wen B."/>
            <person name="Zhang N."/>
            <person name="Huang Z."/>
            <person name="Zhu Q."/>
            <person name="Feng Y."/>
            <person name="Mount A."/>
            <person name="Hedgecock D."/>
            <person name="Xu Z."/>
            <person name="Liu Y."/>
            <person name="Domazet-Loso T."/>
            <person name="Du Y."/>
            <person name="Sun X."/>
            <person name="Zhang S."/>
            <person name="Liu B."/>
            <person name="Cheng P."/>
            <person name="Jiang X."/>
            <person name="Li J."/>
            <person name="Fan D."/>
            <person name="Wang W."/>
            <person name="Fu W."/>
            <person name="Wang T."/>
            <person name="Wang B."/>
            <person name="Zhang J."/>
            <person name="Peng Z."/>
            <person name="Li Y."/>
            <person name="Li N."/>
            <person name="Wang J."/>
            <person name="Chen M."/>
            <person name="He Y."/>
            <person name="Tan F."/>
            <person name="Song X."/>
            <person name="Zheng Q."/>
            <person name="Huang R."/>
            <person name="Yang H."/>
            <person name="Du X."/>
            <person name="Chen L."/>
            <person name="Yang M."/>
            <person name="Gaffney P.M."/>
            <person name="Wang S."/>
            <person name="Luo L."/>
            <person name="She Z."/>
            <person name="Ming Y."/>
            <person name="Huang W."/>
            <person name="Zhang S."/>
            <person name="Huang B."/>
            <person name="Zhang Y."/>
            <person name="Qu T."/>
            <person name="Ni P."/>
            <person name="Miao G."/>
            <person name="Wang J."/>
            <person name="Wang Q."/>
            <person name="Steinberg C.E."/>
            <person name="Wang H."/>
            <person name="Li N."/>
            <person name="Qian L."/>
            <person name="Zhang G."/>
            <person name="Li Y."/>
            <person name="Yang H."/>
            <person name="Liu X."/>
            <person name="Wang J."/>
            <person name="Yin Y."/>
            <person name="Wang J."/>
        </authorList>
    </citation>
    <scope>NUCLEOTIDE SEQUENCE [LARGE SCALE GENOMIC DNA]</scope>
    <source>
        <strain evidence="5">05x7-T-G4-1.051#20</strain>
    </source>
</reference>
<feature type="compositionally biased region" description="Acidic residues" evidence="1">
    <location>
        <begin position="29"/>
        <end position="38"/>
    </location>
</feature>
<feature type="region of interest" description="Disordered" evidence="1">
    <location>
        <begin position="27"/>
        <end position="50"/>
    </location>
</feature>
<dbReference type="Gene3D" id="3.50.30.30">
    <property type="match status" value="1"/>
</dbReference>
<feature type="chain" id="PRO_5043949187" evidence="2">
    <location>
        <begin position="18"/>
        <end position="1412"/>
    </location>
</feature>
<feature type="domain" description="Temptin Cys/Cys disulfide" evidence="4">
    <location>
        <begin position="704"/>
        <end position="800"/>
    </location>
</feature>
<dbReference type="PANTHER" id="PTHR10404:SF46">
    <property type="entry name" value="VACUOLAR PROTEIN SORTING-ASSOCIATED PROTEIN 70"/>
    <property type="match status" value="1"/>
</dbReference>
<dbReference type="InParanoid" id="K1Q4M2"/>
<sequence length="1412" mass="157698">MHNLWIAMLSTINLVGALKKQHLVRNCSDEEQGSDDEDNAVHAEPDSLNTQYDDDILMISQLSPEKDMDEEMSTTSEKGDAIRKSARKGKKIELKESVSPIVQNVPDGKQKTKTSPLKEKLSLNKQYSEEDDEIDQISEISGNENNLQNVNDSSDSELEDPFHSKALDVSVRLTDIRGDRRLMNMSRNPSPELEDSDTIEIENNSVLKQKEKAKKSNVEVVNKKTDVNVKKGNQEAATQQRTQVTKNGNKKTRAAENQTFSTPKNNSRGNNKTSNGAQRSITAELHITTSPSSIDEVNTEDQATSNVQGYSSDDEMVQQTNVFKNSCNSRDKSSPQVLPHTPGISSESEWEETAKFPTCALAISSTTKVSPTKKIMITQEAKDSFDVQNVAIWTSSESFSDQLTDDHLPHFMKIITDMVRERQFKKLGNLLTDTSCQLNQMESIKHLLNLPEQIVNKIRSSLLSDVRNEKANGEEVLFMDAKLNTLFLKLNDTVDRTCKIRNRLLPNAKELLGHLYEWTDATTVSTTPLSQSDTETEWKGICDWMNREGWNQCDSYIYPSDEIFLASKENQGIDRLIQNQTAWEGQTLNKKVFFMKEMKDFVNSIMFLQELIRSACADTKHSLIICPVTQNISKESLVPADLGKETVVQIMSAFKPSIKRGTSIIVISLSNQISRRKTAELFVKKIDMDLFICLLLLWGSSCFGFKSFQQRIPNGDMVPHSCKPNFLWHGLGHENELGGGARNSFGLDFAAAGLKWTKELCEKDSDGDGRTNGQELGDPNCTWKENSTPETNQGLSHPGVCEPHDSDLCKPKNTWLNCELESFKCDAIKSPEVKNVTIRFPNTSVPNFETNYFCMTFDLPTDGDYHVIAMTPVIDNKNVMHHILLFGCDSDKQGEASGPTACEMGSVHCNTLFGAWTVGSAGQCLYHEAGIRIGQKGIKRVLMQIRLASLESVSGILLYQDPSDLAMSLHELESVAYELKDENFHVPVHLVTSSDSNRMLRELRDGGVIAPDEWASETGEKSYLGINPNNATFPAAVVEMKVNVIYTQETISNVMGTIYGDMESDRFVVIGAVRDESVAGGSDLDLGTAHLLEMAQAFANIKFAEKWGPRRGVRFCSWGGGKSMKGLSEYIKANKYVFGEQTIAYIDLDLYIERSSTEKTVFEVASSPALHKLIQQVLHQVPHPEDKQFTIADWQYDQPVNPFVSHGNQIIRNTVHSQGTVVISVGYSVKQIKDSEETSAVLHDSEHHDQYHLAASRVISLMALQLMDDQQLPLNLGNYTKFIHDVFARSLVDLSNAQANVDIEMLSNSIDNLSRIGKAFQDFVSSDVNKGIPLGIRRMNDIKMGVDKILTSPPELRYTSPLLYDTAPDGSSQLLKEAIKTASITKNWDQVQQIVSAINRALQEVMSYLQLS</sequence>
<dbReference type="InterPro" id="IPR057626">
    <property type="entry name" value="S-S_Temptin"/>
</dbReference>
<dbReference type="InterPro" id="IPR039373">
    <property type="entry name" value="Peptidase_M28B"/>
</dbReference>
<dbReference type="PANTHER" id="PTHR10404">
    <property type="entry name" value="N-ACETYLATED-ALPHA-LINKED ACIDIC DIPEPTIDASE"/>
    <property type="match status" value="1"/>
</dbReference>
<organism evidence="5">
    <name type="scientific">Magallana gigas</name>
    <name type="common">Pacific oyster</name>
    <name type="synonym">Crassostrea gigas</name>
    <dbReference type="NCBI Taxonomy" id="29159"/>
    <lineage>
        <taxon>Eukaryota</taxon>
        <taxon>Metazoa</taxon>
        <taxon>Spiralia</taxon>
        <taxon>Lophotrochozoa</taxon>
        <taxon>Mollusca</taxon>
        <taxon>Bivalvia</taxon>
        <taxon>Autobranchia</taxon>
        <taxon>Pteriomorphia</taxon>
        <taxon>Ostreida</taxon>
        <taxon>Ostreoidea</taxon>
        <taxon>Ostreidae</taxon>
        <taxon>Magallana</taxon>
    </lineage>
</organism>
<dbReference type="Gene3D" id="2.60.120.310">
    <property type="entry name" value="Copper type II, ascorbate-dependent monooxygenase, N-terminal domain"/>
    <property type="match status" value="1"/>
</dbReference>
<feature type="signal peptide" evidence="2">
    <location>
        <begin position="1"/>
        <end position="17"/>
    </location>
</feature>
<feature type="domain" description="Copper type II ascorbate-dependent monooxygenase N-terminal" evidence="3">
    <location>
        <begin position="837"/>
        <end position="945"/>
    </location>
</feature>
<dbReference type="InterPro" id="IPR000323">
    <property type="entry name" value="Cu2_ascorb_mOase_N"/>
</dbReference>
<feature type="region of interest" description="Disordered" evidence="1">
    <location>
        <begin position="210"/>
        <end position="351"/>
    </location>
</feature>
<dbReference type="SUPFAM" id="SSF53187">
    <property type="entry name" value="Zn-dependent exopeptidases"/>
    <property type="match status" value="1"/>
</dbReference>
<dbReference type="InterPro" id="IPR036939">
    <property type="entry name" value="Cu2_ascorb_mOase_N_sf"/>
</dbReference>
<feature type="compositionally biased region" description="Basic and acidic residues" evidence="1">
    <location>
        <begin position="210"/>
        <end position="233"/>
    </location>
</feature>
<dbReference type="SUPFAM" id="SSF47672">
    <property type="entry name" value="Transferrin receptor-like dimerisation domain"/>
    <property type="match status" value="1"/>
</dbReference>
<feature type="region of interest" description="Disordered" evidence="1">
    <location>
        <begin position="63"/>
        <end position="163"/>
    </location>
</feature>
<dbReference type="GO" id="GO:0005507">
    <property type="term" value="F:copper ion binding"/>
    <property type="evidence" value="ECO:0007669"/>
    <property type="project" value="InterPro"/>
</dbReference>
<feature type="compositionally biased region" description="Polar residues" evidence="1">
    <location>
        <begin position="255"/>
        <end position="328"/>
    </location>
</feature>
<protein>
    <submittedName>
        <fullName evidence="5">N-acetylated-alpha-linked acidic dipeptidase-like protein</fullName>
    </submittedName>
</protein>
<accession>K1Q4M2</accession>
<proteinExistence type="predicted"/>
<feature type="region of interest" description="Disordered" evidence="1">
    <location>
        <begin position="764"/>
        <end position="797"/>
    </location>
</feature>
<dbReference type="Pfam" id="PF24784">
    <property type="entry name" value="Temptin_C"/>
    <property type="match status" value="1"/>
</dbReference>
<dbReference type="HOGENOM" id="CLU_253605_0_0_1"/>
<dbReference type="Gene3D" id="3.40.630.10">
    <property type="entry name" value="Zn peptidases"/>
    <property type="match status" value="1"/>
</dbReference>
<dbReference type="SUPFAM" id="SSF49742">
    <property type="entry name" value="PHM/PNGase F"/>
    <property type="match status" value="1"/>
</dbReference>
<keyword evidence="2" id="KW-0732">Signal</keyword>
<feature type="compositionally biased region" description="Polar residues" evidence="1">
    <location>
        <begin position="235"/>
        <end position="247"/>
    </location>
</feature>
<evidence type="ECO:0000313" key="5">
    <source>
        <dbReference type="EMBL" id="EKC31502.1"/>
    </source>
</evidence>
<evidence type="ECO:0000259" key="3">
    <source>
        <dbReference type="Pfam" id="PF01082"/>
    </source>
</evidence>
<dbReference type="GO" id="GO:0016715">
    <property type="term" value="F:oxidoreductase activity, acting on paired donors, with incorporation or reduction of molecular oxygen, reduced ascorbate as one donor, and incorporation of one atom of oxygen"/>
    <property type="evidence" value="ECO:0007669"/>
    <property type="project" value="InterPro"/>
</dbReference>
<feature type="compositionally biased region" description="Polar residues" evidence="1">
    <location>
        <begin position="142"/>
        <end position="153"/>
    </location>
</feature>
<dbReference type="GO" id="GO:0004180">
    <property type="term" value="F:carboxypeptidase activity"/>
    <property type="evidence" value="ECO:0007669"/>
    <property type="project" value="TreeGrafter"/>
</dbReference>
<evidence type="ECO:0000256" key="1">
    <source>
        <dbReference type="SAM" id="MobiDB-lite"/>
    </source>
</evidence>